<dbReference type="InterPro" id="IPR039657">
    <property type="entry name" value="Dimethylallyltransferase"/>
</dbReference>
<dbReference type="SUPFAM" id="SSF57667">
    <property type="entry name" value="beta-beta-alpha zinc fingers"/>
    <property type="match status" value="1"/>
</dbReference>
<comment type="caution">
    <text evidence="9">The sequence shown here is derived from an EMBL/GenBank/DDBJ whole genome shotgun (WGS) entry which is preliminary data.</text>
</comment>
<evidence type="ECO:0000313" key="9">
    <source>
        <dbReference type="EMBL" id="KKY25544.1"/>
    </source>
</evidence>
<evidence type="ECO:0000256" key="3">
    <source>
        <dbReference type="ARBA" id="ARBA00022741"/>
    </source>
</evidence>
<dbReference type="Pfam" id="PF01715">
    <property type="entry name" value="IPPT"/>
    <property type="match status" value="1"/>
</dbReference>
<dbReference type="InterPro" id="IPR036236">
    <property type="entry name" value="Znf_C2H2_sf"/>
</dbReference>
<dbReference type="HAMAP" id="MF_00185">
    <property type="entry name" value="IPP_trans"/>
    <property type="match status" value="1"/>
</dbReference>
<dbReference type="PROSITE" id="PS00028">
    <property type="entry name" value="ZINC_FINGER_C2H2_1"/>
    <property type="match status" value="1"/>
</dbReference>
<keyword evidence="2 5" id="KW-0808">Transferase</keyword>
<dbReference type="EMBL" id="LCWF01000041">
    <property type="protein sequence ID" value="KKY25544.1"/>
    <property type="molecule type" value="Genomic_DNA"/>
</dbReference>
<dbReference type="Gene3D" id="3.40.50.300">
    <property type="entry name" value="P-loop containing nucleotide triphosphate hydrolases"/>
    <property type="match status" value="1"/>
</dbReference>
<accession>A0A0G2ETM1</accession>
<dbReference type="Gene3D" id="3.30.160.60">
    <property type="entry name" value="Classic Zinc Finger"/>
    <property type="match status" value="1"/>
</dbReference>
<comment type="catalytic activity">
    <reaction evidence="5 6">
        <text>adenosine(37) in tRNA + dimethylallyl diphosphate = N(6)-dimethylallyladenosine(37) in tRNA + diphosphate</text>
        <dbReference type="Rhea" id="RHEA:26482"/>
        <dbReference type="Rhea" id="RHEA-COMP:10162"/>
        <dbReference type="Rhea" id="RHEA-COMP:10375"/>
        <dbReference type="ChEBI" id="CHEBI:33019"/>
        <dbReference type="ChEBI" id="CHEBI:57623"/>
        <dbReference type="ChEBI" id="CHEBI:74411"/>
        <dbReference type="ChEBI" id="CHEBI:74415"/>
        <dbReference type="EC" id="2.5.1.75"/>
    </reaction>
</comment>
<keyword evidence="10" id="KW-1185">Reference proteome</keyword>
<dbReference type="GO" id="GO:0005524">
    <property type="term" value="F:ATP binding"/>
    <property type="evidence" value="ECO:0007669"/>
    <property type="project" value="UniProtKB-UniRule"/>
</dbReference>
<organism evidence="9 10">
    <name type="scientific">Phaeomoniella chlamydospora</name>
    <name type="common">Phaeoacremonium chlamydosporum</name>
    <dbReference type="NCBI Taxonomy" id="158046"/>
    <lineage>
        <taxon>Eukaryota</taxon>
        <taxon>Fungi</taxon>
        <taxon>Dikarya</taxon>
        <taxon>Ascomycota</taxon>
        <taxon>Pezizomycotina</taxon>
        <taxon>Eurotiomycetes</taxon>
        <taxon>Chaetothyriomycetidae</taxon>
        <taxon>Phaeomoniellales</taxon>
        <taxon>Phaeomoniellaceae</taxon>
        <taxon>Phaeomoniella</taxon>
    </lineage>
</organism>
<reference evidence="9 10" key="2">
    <citation type="submission" date="2015-05" db="EMBL/GenBank/DDBJ databases">
        <authorList>
            <person name="Morales-Cruz A."/>
            <person name="Amrine K.C."/>
            <person name="Cantu D."/>
        </authorList>
    </citation>
    <scope>NUCLEOTIDE SEQUENCE [LARGE SCALE GENOMIC DNA]</scope>
    <source>
        <strain evidence="9">UCRPC4</strain>
    </source>
</reference>
<dbReference type="Gene3D" id="1.10.20.140">
    <property type="match status" value="1"/>
</dbReference>
<dbReference type="InterPro" id="IPR030666">
    <property type="entry name" value="IPP_transferase_euk"/>
</dbReference>
<dbReference type="PANTHER" id="PTHR11088:SF89">
    <property type="entry name" value="TRNA DIMETHYLALLYLTRANSFERASE"/>
    <property type="match status" value="1"/>
</dbReference>
<protein>
    <recommendedName>
        <fullName evidence="5 6">tRNA dimethylallyltransferase</fullName>
        <ecNumber evidence="5 6">2.5.1.75</ecNumber>
    </recommendedName>
</protein>
<dbReference type="InterPro" id="IPR027417">
    <property type="entry name" value="P-loop_NTPase"/>
</dbReference>
<dbReference type="OrthoDB" id="775260at2759"/>
<evidence type="ECO:0000313" key="10">
    <source>
        <dbReference type="Proteomes" id="UP000053317"/>
    </source>
</evidence>
<dbReference type="EC" id="2.5.1.75" evidence="5 6"/>
<evidence type="ECO:0000256" key="2">
    <source>
        <dbReference type="ARBA" id="ARBA00022679"/>
    </source>
</evidence>
<dbReference type="InterPro" id="IPR013087">
    <property type="entry name" value="Znf_C2H2_type"/>
</dbReference>
<evidence type="ECO:0000256" key="1">
    <source>
        <dbReference type="ARBA" id="ARBA00005842"/>
    </source>
</evidence>
<sequence length="469" mass="53344">MVVQWFKRTIMNPPKDPLIAIVGATGTGKSKLAVDLALRFNGEIINGDAMQMYKGLPVITNKITPSEAQGIPHHLFDFVNPLDRPWNVGTFTHECLKVLGEIRDRGKIPILVGGTHYYTQALLFKDSLVKAGPDVENLEQNESNEEGREGRVLKQESKVEKEERWPILAAAGEEIYAKLKEVDPAMARRWHPKDTRKVRRSLEIWLETGRRASEIYEEQRVVKENAGINDELKSRLRFPTVVFWIRSENEVLRDRLDQRVDQMVAGGLFNEVEAMEDMAAEASKVGIPVDFTSGIWASIGFKEVQPYVVAKRSDPPPNGVQEMKLKSRAIELTKIATRQYANRQERWIKYKFMDAMEEMKEVAKVFPVDSTVVDAWDKNVKLKTEAVTSAFLHGSALPDPKSTSAMAKTLLNSVELERDLKAKNRAPEMHECALCNKILMTRGQWQEHLSSNRHKKALRYQSKAINRPT</sequence>
<dbReference type="Pfam" id="PF12874">
    <property type="entry name" value="zf-met"/>
    <property type="match status" value="1"/>
</dbReference>
<evidence type="ECO:0000256" key="7">
    <source>
        <dbReference type="RuleBase" id="RU003785"/>
    </source>
</evidence>
<name>A0A0G2ETM1_PHACM</name>
<dbReference type="PANTHER" id="PTHR11088">
    <property type="entry name" value="TRNA DIMETHYLALLYLTRANSFERASE"/>
    <property type="match status" value="1"/>
</dbReference>
<evidence type="ECO:0000256" key="5">
    <source>
        <dbReference type="PIRNR" id="PIRNR039110"/>
    </source>
</evidence>
<evidence type="ECO:0000256" key="4">
    <source>
        <dbReference type="ARBA" id="ARBA00022840"/>
    </source>
</evidence>
<feature type="domain" description="C2H2-type" evidence="8">
    <location>
        <begin position="432"/>
        <end position="454"/>
    </location>
</feature>
<evidence type="ECO:0000259" key="8">
    <source>
        <dbReference type="PROSITE" id="PS00028"/>
    </source>
</evidence>
<dbReference type="GO" id="GO:0052381">
    <property type="term" value="F:tRNA dimethylallyltransferase activity"/>
    <property type="evidence" value="ECO:0007669"/>
    <property type="project" value="UniProtKB-UniRule"/>
</dbReference>
<dbReference type="SUPFAM" id="SSF52540">
    <property type="entry name" value="P-loop containing nucleoside triphosphate hydrolases"/>
    <property type="match status" value="1"/>
</dbReference>
<evidence type="ECO:0000256" key="6">
    <source>
        <dbReference type="RuleBase" id="RU003783"/>
    </source>
</evidence>
<dbReference type="Proteomes" id="UP000053317">
    <property type="component" value="Unassembled WGS sequence"/>
</dbReference>
<keyword evidence="5 6" id="KW-0819">tRNA processing</keyword>
<comment type="similarity">
    <text evidence="1 5 7">Belongs to the IPP transferase family.</text>
</comment>
<reference evidence="9 10" key="1">
    <citation type="submission" date="2015-05" db="EMBL/GenBank/DDBJ databases">
        <title>Distinctive expansion of gene families associated with plant cell wall degradation and secondary metabolism in the genomes of grapevine trunk pathogens.</title>
        <authorList>
            <person name="Lawrence D.P."/>
            <person name="Travadon R."/>
            <person name="Rolshausen P.E."/>
            <person name="Baumgartner K."/>
        </authorList>
    </citation>
    <scope>NUCLEOTIDE SEQUENCE [LARGE SCALE GENOMIC DNA]</scope>
    <source>
        <strain evidence="9">UCRPC4</strain>
    </source>
</reference>
<keyword evidence="3 5" id="KW-0547">Nucleotide-binding</keyword>
<proteinExistence type="inferred from homology"/>
<dbReference type="NCBIfam" id="TIGR00174">
    <property type="entry name" value="miaA"/>
    <property type="match status" value="1"/>
</dbReference>
<dbReference type="InterPro" id="IPR018022">
    <property type="entry name" value="IPT"/>
</dbReference>
<dbReference type="GO" id="GO:0005739">
    <property type="term" value="C:mitochondrion"/>
    <property type="evidence" value="ECO:0007669"/>
    <property type="project" value="TreeGrafter"/>
</dbReference>
<gene>
    <name evidence="9" type="ORF">UCRPC4_g01808</name>
</gene>
<dbReference type="AlphaFoldDB" id="A0A0G2ETM1"/>
<dbReference type="GO" id="GO:0006400">
    <property type="term" value="P:tRNA modification"/>
    <property type="evidence" value="ECO:0007669"/>
    <property type="project" value="TreeGrafter"/>
</dbReference>
<comment type="function">
    <text evidence="5">Catalyzes the transfer of a dimethylallyl group onto the adenine at position 37.</text>
</comment>
<keyword evidence="5" id="KW-0963">Cytoplasm</keyword>
<dbReference type="PIRSF" id="PIRSF039110">
    <property type="entry name" value="IPP_transferase"/>
    <property type="match status" value="1"/>
</dbReference>
<keyword evidence="4 5" id="KW-0067">ATP-binding</keyword>